<evidence type="ECO:0000256" key="1">
    <source>
        <dbReference type="SAM" id="MobiDB-lite"/>
    </source>
</evidence>
<evidence type="ECO:0000256" key="2">
    <source>
        <dbReference type="SAM" id="SignalP"/>
    </source>
</evidence>
<sequence>MKHLAAPLFALSLIAAPLAAQDDDDGLNLMEEGARLFLRGLMTEMEPALRELDEAAREMEPLLRDFALEMGPALSDLLGQVEDWTLYHPPEMLENGDIILRRRVPLEPEMPEPDPEADALPDTDEKIDL</sequence>
<keyword evidence="4" id="KW-1185">Reference proteome</keyword>
<dbReference type="Proteomes" id="UP000207598">
    <property type="component" value="Unassembled WGS sequence"/>
</dbReference>
<proteinExistence type="predicted"/>
<organism evidence="3 4">
    <name type="scientific">Maliponia aquimaris</name>
    <dbReference type="NCBI Taxonomy" id="1673631"/>
    <lineage>
        <taxon>Bacteria</taxon>
        <taxon>Pseudomonadati</taxon>
        <taxon>Pseudomonadota</taxon>
        <taxon>Alphaproteobacteria</taxon>
        <taxon>Rhodobacterales</taxon>
        <taxon>Paracoccaceae</taxon>
        <taxon>Maliponia</taxon>
    </lineage>
</organism>
<dbReference type="RefSeq" id="WP_094023054.1">
    <property type="nucleotide sequence ID" value="NZ_FXYF01000016.1"/>
</dbReference>
<name>A0A238L2Z0_9RHOB</name>
<dbReference type="AlphaFoldDB" id="A0A238L2Z0"/>
<gene>
    <name evidence="3" type="ORF">MAA8898_04304</name>
</gene>
<feature type="signal peptide" evidence="2">
    <location>
        <begin position="1"/>
        <end position="20"/>
    </location>
</feature>
<feature type="compositionally biased region" description="Acidic residues" evidence="1">
    <location>
        <begin position="109"/>
        <end position="122"/>
    </location>
</feature>
<feature type="region of interest" description="Disordered" evidence="1">
    <location>
        <begin position="104"/>
        <end position="129"/>
    </location>
</feature>
<reference evidence="3 4" key="1">
    <citation type="submission" date="2017-05" db="EMBL/GenBank/DDBJ databases">
        <authorList>
            <person name="Song R."/>
            <person name="Chenine A.L."/>
            <person name="Ruprecht R.M."/>
        </authorList>
    </citation>
    <scope>NUCLEOTIDE SEQUENCE [LARGE SCALE GENOMIC DNA]</scope>
    <source>
        <strain evidence="3 4">CECT 8898</strain>
    </source>
</reference>
<feature type="chain" id="PRO_5012240893" description="AAA+ family ATPase" evidence="2">
    <location>
        <begin position="21"/>
        <end position="129"/>
    </location>
</feature>
<evidence type="ECO:0000313" key="3">
    <source>
        <dbReference type="EMBL" id="SMX49465.1"/>
    </source>
</evidence>
<accession>A0A238L2Z0</accession>
<evidence type="ECO:0000313" key="4">
    <source>
        <dbReference type="Proteomes" id="UP000207598"/>
    </source>
</evidence>
<keyword evidence="2" id="KW-0732">Signal</keyword>
<dbReference type="EMBL" id="FXYF01000016">
    <property type="protein sequence ID" value="SMX49465.1"/>
    <property type="molecule type" value="Genomic_DNA"/>
</dbReference>
<evidence type="ECO:0008006" key="5">
    <source>
        <dbReference type="Google" id="ProtNLM"/>
    </source>
</evidence>
<protein>
    <recommendedName>
        <fullName evidence="5">AAA+ family ATPase</fullName>
    </recommendedName>
</protein>
<dbReference type="OrthoDB" id="7308154at2"/>